<dbReference type="InterPro" id="IPR003323">
    <property type="entry name" value="OTU_dom"/>
</dbReference>
<feature type="region of interest" description="Disordered" evidence="8">
    <location>
        <begin position="164"/>
        <end position="190"/>
    </location>
</feature>
<keyword evidence="11" id="KW-1185">Reference proteome</keyword>
<feature type="compositionally biased region" description="Basic residues" evidence="8">
    <location>
        <begin position="73"/>
        <end position="88"/>
    </location>
</feature>
<evidence type="ECO:0000256" key="2">
    <source>
        <dbReference type="ARBA" id="ARBA00010407"/>
    </source>
</evidence>
<keyword evidence="4" id="KW-0645">Protease</keyword>
<reference evidence="10 11" key="1">
    <citation type="journal article" date="2017" name="Gigascience">
        <title>Draft genome of the honey bee ectoparasitic mite, Tropilaelaps mercedesae, is shaped by the parasitic life history.</title>
        <authorList>
            <person name="Dong X."/>
            <person name="Armstrong S.D."/>
            <person name="Xia D."/>
            <person name="Makepeace B.L."/>
            <person name="Darby A.C."/>
            <person name="Kadowaki T."/>
        </authorList>
    </citation>
    <scope>NUCLEOTIDE SEQUENCE [LARGE SCALE GENOMIC DNA]</scope>
    <source>
        <strain evidence="10">Wuxi-XJTLU</strain>
    </source>
</reference>
<comment type="caution">
    <text evidence="10">The sequence shown here is derived from an EMBL/GenBank/DDBJ whole genome shotgun (WGS) entry which is preliminary data.</text>
</comment>
<feature type="compositionally biased region" description="Low complexity" evidence="8">
    <location>
        <begin position="461"/>
        <end position="477"/>
    </location>
</feature>
<dbReference type="PANTHER" id="PTHR12419:SF4">
    <property type="entry name" value="OTU DOMAIN-CONTAINING PROTEIN 5"/>
    <property type="match status" value="1"/>
</dbReference>
<feature type="compositionally biased region" description="Polar residues" evidence="8">
    <location>
        <begin position="560"/>
        <end position="569"/>
    </location>
</feature>
<organism evidence="10 11">
    <name type="scientific">Tropilaelaps mercedesae</name>
    <dbReference type="NCBI Taxonomy" id="418985"/>
    <lineage>
        <taxon>Eukaryota</taxon>
        <taxon>Metazoa</taxon>
        <taxon>Ecdysozoa</taxon>
        <taxon>Arthropoda</taxon>
        <taxon>Chelicerata</taxon>
        <taxon>Arachnida</taxon>
        <taxon>Acari</taxon>
        <taxon>Parasitiformes</taxon>
        <taxon>Mesostigmata</taxon>
        <taxon>Gamasina</taxon>
        <taxon>Dermanyssoidea</taxon>
        <taxon>Laelapidae</taxon>
        <taxon>Tropilaelaps</taxon>
    </lineage>
</organism>
<evidence type="ECO:0000256" key="4">
    <source>
        <dbReference type="ARBA" id="ARBA00022670"/>
    </source>
</evidence>
<protein>
    <recommendedName>
        <fullName evidence="3">ubiquitinyl hydrolase 1</fullName>
        <ecNumber evidence="3">3.4.19.12</ecNumber>
    </recommendedName>
    <alternativeName>
        <fullName evidence="7">Deubiquitinating enzyme A</fullName>
    </alternativeName>
</protein>
<feature type="compositionally biased region" description="Low complexity" evidence="8">
    <location>
        <begin position="13"/>
        <end position="23"/>
    </location>
</feature>
<dbReference type="InParanoid" id="A0A1V9XI97"/>
<comment type="catalytic activity">
    <reaction evidence="1">
        <text>Thiol-dependent hydrolysis of ester, thioester, amide, peptide and isopeptide bonds formed by the C-terminal Gly of ubiquitin (a 76-residue protein attached to proteins as an intracellular targeting signal).</text>
        <dbReference type="EC" id="3.4.19.12"/>
    </reaction>
</comment>
<feature type="compositionally biased region" description="Low complexity" evidence="8">
    <location>
        <begin position="601"/>
        <end position="617"/>
    </location>
</feature>
<dbReference type="GO" id="GO:0016579">
    <property type="term" value="P:protein deubiquitination"/>
    <property type="evidence" value="ECO:0007669"/>
    <property type="project" value="TreeGrafter"/>
</dbReference>
<dbReference type="Pfam" id="PF02338">
    <property type="entry name" value="OTU"/>
    <property type="match status" value="1"/>
</dbReference>
<dbReference type="PANTHER" id="PTHR12419">
    <property type="entry name" value="OTU DOMAIN CONTAINING PROTEIN"/>
    <property type="match status" value="1"/>
</dbReference>
<dbReference type="EMBL" id="MNPL01010528">
    <property type="protein sequence ID" value="OQR73072.1"/>
    <property type="molecule type" value="Genomic_DNA"/>
</dbReference>
<dbReference type="Proteomes" id="UP000192247">
    <property type="component" value="Unassembled WGS sequence"/>
</dbReference>
<comment type="similarity">
    <text evidence="2">Belongs to the peptidase C85 family.</text>
</comment>
<dbReference type="EC" id="3.4.19.12" evidence="3"/>
<feature type="compositionally biased region" description="Polar residues" evidence="8">
    <location>
        <begin position="513"/>
        <end position="535"/>
    </location>
</feature>
<gene>
    <name evidence="10" type="ORF">BIW11_09974</name>
</gene>
<dbReference type="OrthoDB" id="409956at2759"/>
<proteinExistence type="inferred from homology"/>
<keyword evidence="6" id="KW-0378">Hydrolase</keyword>
<accession>A0A1V9XI97</accession>
<dbReference type="CDD" id="cd22752">
    <property type="entry name" value="OTU_OTUD5-like"/>
    <property type="match status" value="1"/>
</dbReference>
<evidence type="ECO:0000256" key="5">
    <source>
        <dbReference type="ARBA" id="ARBA00022786"/>
    </source>
</evidence>
<name>A0A1V9XI97_9ACAR</name>
<feature type="region of interest" description="Disordered" evidence="8">
    <location>
        <begin position="595"/>
        <end position="663"/>
    </location>
</feature>
<evidence type="ECO:0000256" key="1">
    <source>
        <dbReference type="ARBA" id="ARBA00000707"/>
    </source>
</evidence>
<dbReference type="Gene3D" id="3.90.70.80">
    <property type="match status" value="1"/>
</dbReference>
<feature type="compositionally biased region" description="Polar residues" evidence="8">
    <location>
        <begin position="642"/>
        <end position="663"/>
    </location>
</feature>
<feature type="compositionally biased region" description="Gly residues" evidence="8">
    <location>
        <begin position="622"/>
        <end position="632"/>
    </location>
</feature>
<sequence length="663" mass="71402">MTIRPQHVKKEAAPAPTQANAQAGSAGPEGAACAEGNQAVEPANNHGGLTSRVEGPLGRDSPHQQLGVATAGQKRRHRTSPHRHRKRASLGSPSSALTSTGCQPGPSHASLGPGSSVVSSCSAVSGMLKSSSSMSCQLSPLPALASLDDLSSLSPLGNLSSSLAPGASDAQGDADNEFSAYNSGDEYDRPDEANVLSEREMAERELRFELLLRSKGLTIKKMEEDGACLFRAVADQIYGDQGMHGVVRKLCMDYLTKNADYFSHYLTEPFDQYVERKRRANAHGNHIEMHALSEMYNRPIEIYHYSEEPINIFHGSHKSGLDPIRLSYHRGVHYNSIVDPFKATIGVGLGLPGFQPGLADKDMLVDAIRASEHTELERQMLKDKLLATDWEATTEALERQVAQESYLEYLRENERRTRKRRSATGSCGGSGSTANHPSGEESPRGSASPRSTTSGRCSPKSAAHSSQQQTSSPTAQAGVSVVSEGVTGQMSPRHSPRFASLRDDGAGGRQSPMPCSSTSLYASHNSGSIAPNSQNSPRDSPRPSSSRDHVPSTAKAVENTRATFMNNNFPPEMFGLEDYDDSVLARVLAESQEEYFRQLKKQQQQQQQQQQTLYQQQSSGNSGTGMQSGAGGDDATREHTNEGASTSRYDPGSNSTTGSHLRS</sequence>
<feature type="compositionally biased region" description="Polar residues" evidence="8">
    <location>
        <begin position="91"/>
        <end position="102"/>
    </location>
</feature>
<feature type="region of interest" description="Disordered" evidence="8">
    <location>
        <begin position="413"/>
        <end position="576"/>
    </location>
</feature>
<feature type="region of interest" description="Disordered" evidence="8">
    <location>
        <begin position="1"/>
        <end position="116"/>
    </location>
</feature>
<evidence type="ECO:0000256" key="3">
    <source>
        <dbReference type="ARBA" id="ARBA00012759"/>
    </source>
</evidence>
<evidence type="ECO:0000313" key="11">
    <source>
        <dbReference type="Proteomes" id="UP000192247"/>
    </source>
</evidence>
<evidence type="ECO:0000256" key="8">
    <source>
        <dbReference type="SAM" id="MobiDB-lite"/>
    </source>
</evidence>
<keyword evidence="5" id="KW-0833">Ubl conjugation pathway</keyword>
<evidence type="ECO:0000256" key="7">
    <source>
        <dbReference type="ARBA" id="ARBA00033460"/>
    </source>
</evidence>
<dbReference type="STRING" id="418985.A0A1V9XI97"/>
<evidence type="ECO:0000256" key="6">
    <source>
        <dbReference type="ARBA" id="ARBA00022801"/>
    </source>
</evidence>
<dbReference type="SUPFAM" id="SSF54001">
    <property type="entry name" value="Cysteine proteinases"/>
    <property type="match status" value="1"/>
</dbReference>
<feature type="compositionally biased region" description="Basic and acidic residues" evidence="8">
    <location>
        <begin position="539"/>
        <end position="550"/>
    </location>
</feature>
<dbReference type="PROSITE" id="PS50802">
    <property type="entry name" value="OTU"/>
    <property type="match status" value="1"/>
</dbReference>
<dbReference type="FunFam" id="3.90.70.80:FF:000018">
    <property type="entry name" value="OTU domain-containing protein 5-B"/>
    <property type="match status" value="1"/>
</dbReference>
<dbReference type="GO" id="GO:0006508">
    <property type="term" value="P:proteolysis"/>
    <property type="evidence" value="ECO:0007669"/>
    <property type="project" value="UniProtKB-KW"/>
</dbReference>
<evidence type="ECO:0000313" key="10">
    <source>
        <dbReference type="EMBL" id="OQR73072.1"/>
    </source>
</evidence>
<dbReference type="InterPro" id="IPR038765">
    <property type="entry name" value="Papain-like_cys_pep_sf"/>
</dbReference>
<feature type="domain" description="OTU" evidence="9">
    <location>
        <begin position="217"/>
        <end position="340"/>
    </location>
</feature>
<evidence type="ECO:0000259" key="9">
    <source>
        <dbReference type="PROSITE" id="PS50802"/>
    </source>
</evidence>
<dbReference type="InterPro" id="IPR050704">
    <property type="entry name" value="Peptidase_C85-like"/>
</dbReference>
<dbReference type="GO" id="GO:0061578">
    <property type="term" value="F:K63-linked deubiquitinase activity"/>
    <property type="evidence" value="ECO:0007669"/>
    <property type="project" value="TreeGrafter"/>
</dbReference>
<dbReference type="AlphaFoldDB" id="A0A1V9XI97"/>
<dbReference type="GO" id="GO:0004843">
    <property type="term" value="F:cysteine-type deubiquitinase activity"/>
    <property type="evidence" value="ECO:0007669"/>
    <property type="project" value="UniProtKB-EC"/>
</dbReference>